<accession>A0AAV1LBN8</accession>
<dbReference type="AlphaFoldDB" id="A0AAV1LBN8"/>
<evidence type="ECO:0000259" key="1">
    <source>
        <dbReference type="Pfam" id="PF13358"/>
    </source>
</evidence>
<proteinExistence type="predicted"/>
<feature type="non-terminal residue" evidence="2">
    <location>
        <position position="392"/>
    </location>
</feature>
<comment type="caution">
    <text evidence="2">The sequence shown here is derived from an EMBL/GenBank/DDBJ whole genome shotgun (WGS) entry which is preliminary data.</text>
</comment>
<reference evidence="2 3" key="1">
    <citation type="submission" date="2023-11" db="EMBL/GenBank/DDBJ databases">
        <authorList>
            <person name="Hedman E."/>
            <person name="Englund M."/>
            <person name="Stromberg M."/>
            <person name="Nyberg Akerstrom W."/>
            <person name="Nylinder S."/>
            <person name="Jareborg N."/>
            <person name="Kallberg Y."/>
            <person name="Kronander E."/>
        </authorList>
    </citation>
    <scope>NUCLEOTIDE SEQUENCE [LARGE SCALE GENOMIC DNA]</scope>
</reference>
<dbReference type="Pfam" id="PF13358">
    <property type="entry name" value="DDE_3"/>
    <property type="match status" value="1"/>
</dbReference>
<dbReference type="Gene3D" id="3.30.420.10">
    <property type="entry name" value="Ribonuclease H-like superfamily/Ribonuclease H"/>
    <property type="match status" value="1"/>
</dbReference>
<dbReference type="InterPro" id="IPR038717">
    <property type="entry name" value="Tc1-like_DDE_dom"/>
</dbReference>
<protein>
    <recommendedName>
        <fullName evidence="1">Tc1-like transposase DDE domain-containing protein</fullName>
    </recommendedName>
</protein>
<dbReference type="PANTHER" id="PTHR33939:SF1">
    <property type="entry name" value="DUF4371 DOMAIN-CONTAINING PROTEIN"/>
    <property type="match status" value="1"/>
</dbReference>
<name>A0AAV1LBN8_9NEOP</name>
<organism evidence="2 3">
    <name type="scientific">Parnassius mnemosyne</name>
    <name type="common">clouded apollo</name>
    <dbReference type="NCBI Taxonomy" id="213953"/>
    <lineage>
        <taxon>Eukaryota</taxon>
        <taxon>Metazoa</taxon>
        <taxon>Ecdysozoa</taxon>
        <taxon>Arthropoda</taxon>
        <taxon>Hexapoda</taxon>
        <taxon>Insecta</taxon>
        <taxon>Pterygota</taxon>
        <taxon>Neoptera</taxon>
        <taxon>Endopterygota</taxon>
        <taxon>Lepidoptera</taxon>
        <taxon>Glossata</taxon>
        <taxon>Ditrysia</taxon>
        <taxon>Papilionoidea</taxon>
        <taxon>Papilionidae</taxon>
        <taxon>Parnassiinae</taxon>
        <taxon>Parnassini</taxon>
        <taxon>Parnassius</taxon>
        <taxon>Driopa</taxon>
    </lineage>
</organism>
<sequence>MVYNVVQFMKKESEDGVQIPLKLVQKRAAAATGVSLRTVQRIAATANESEMLAVFRTPGKKRKGVKRVTNIDSFDQGVIKRCVHNFHVTEKELPTLKQLQRKLKDDINFNGSVTSLGRILKQLGFQWKNTQNERKVLIEQSNIRLQRIEYLHSITKYRSEGRPIIYTDESYVDSSHSMSKAWGDGSQMGVKKKISKGQKVVIVHAGSEVGFVPNALLMFKAGTKTGDYHDNMNYENYEKWIKNQLVPNLPANSVVVVDNAYHNKQEDPAPTSNSRKADMQSWLREKNIEFEETMLKPQLYKLIAKNKERFKKFNIDKILKENNHLVLRLPPYHPDLNPIEMAWAAIKQYVAKKNVNRNVNSVMELVQQKVNEMGENEWGALCRKVIKIEEEY</sequence>
<keyword evidence="3" id="KW-1185">Reference proteome</keyword>
<dbReference type="GO" id="GO:0003676">
    <property type="term" value="F:nucleic acid binding"/>
    <property type="evidence" value="ECO:0007669"/>
    <property type="project" value="InterPro"/>
</dbReference>
<dbReference type="Proteomes" id="UP001314205">
    <property type="component" value="Unassembled WGS sequence"/>
</dbReference>
<dbReference type="EMBL" id="CAVLGL010000087">
    <property type="protein sequence ID" value="CAK1591467.1"/>
    <property type="molecule type" value="Genomic_DNA"/>
</dbReference>
<evidence type="ECO:0000313" key="3">
    <source>
        <dbReference type="Proteomes" id="UP001314205"/>
    </source>
</evidence>
<evidence type="ECO:0000313" key="2">
    <source>
        <dbReference type="EMBL" id="CAK1591467.1"/>
    </source>
</evidence>
<dbReference type="InterPro" id="IPR036397">
    <property type="entry name" value="RNaseH_sf"/>
</dbReference>
<dbReference type="PANTHER" id="PTHR33939">
    <property type="entry name" value="PROTEIN CBG22215"/>
    <property type="match status" value="1"/>
</dbReference>
<gene>
    <name evidence="2" type="ORF">PARMNEM_LOCUS11704</name>
</gene>
<feature type="domain" description="Tc1-like transposase DDE" evidence="1">
    <location>
        <begin position="226"/>
        <end position="354"/>
    </location>
</feature>